<sequence length="255" mass="28644">MDEEILDLHKFPKRKRDEVDHDPQSVSSTPSTPSRPAMSIPEILSPDEVSVGRSSPQVAMTGQLKSLDIHGNAINIDDPTEGQHQAMDGQSPIHQGLAETPRRKSQSNSRSPTIATPTKSAKKRGPKTPTRENDSSGSPSRSPSTPQRGAQSRRKSPPLTTQPEENPLTWHDSEITGYDPTDPNDDGYGLNGVGFRPTAAVAWNRAQRRKKQITEWKYREEREERDKRRERRDGIVPERDKEDEGGDRKRVKFEV</sequence>
<proteinExistence type="predicted"/>
<feature type="compositionally biased region" description="Low complexity" evidence="1">
    <location>
        <begin position="135"/>
        <end position="146"/>
    </location>
</feature>
<accession>A0AAF0DKJ9</accession>
<feature type="region of interest" description="Disordered" evidence="1">
    <location>
        <begin position="1"/>
        <end position="192"/>
    </location>
</feature>
<evidence type="ECO:0000313" key="2">
    <source>
        <dbReference type="EMBL" id="WEW60496.1"/>
    </source>
</evidence>
<feature type="region of interest" description="Disordered" evidence="1">
    <location>
        <begin position="204"/>
        <end position="255"/>
    </location>
</feature>
<evidence type="ECO:0000313" key="3">
    <source>
        <dbReference type="Proteomes" id="UP001219355"/>
    </source>
</evidence>
<name>A0AAF0DKJ9_9EURO</name>
<organism evidence="2 3">
    <name type="scientific">Emydomyces testavorans</name>
    <dbReference type="NCBI Taxonomy" id="2070801"/>
    <lineage>
        <taxon>Eukaryota</taxon>
        <taxon>Fungi</taxon>
        <taxon>Dikarya</taxon>
        <taxon>Ascomycota</taxon>
        <taxon>Pezizomycotina</taxon>
        <taxon>Eurotiomycetes</taxon>
        <taxon>Eurotiomycetidae</taxon>
        <taxon>Onygenales</taxon>
        <taxon>Nannizziopsiaceae</taxon>
        <taxon>Emydomyces</taxon>
    </lineage>
</organism>
<feature type="compositionally biased region" description="Basic and acidic residues" evidence="1">
    <location>
        <begin position="1"/>
        <end position="23"/>
    </location>
</feature>
<gene>
    <name evidence="2" type="ORF">PRK78_005983</name>
</gene>
<feature type="compositionally biased region" description="Polar residues" evidence="1">
    <location>
        <begin position="106"/>
        <end position="119"/>
    </location>
</feature>
<dbReference type="Proteomes" id="UP001219355">
    <property type="component" value="Chromosome 4"/>
</dbReference>
<evidence type="ECO:0000256" key="1">
    <source>
        <dbReference type="SAM" id="MobiDB-lite"/>
    </source>
</evidence>
<protein>
    <submittedName>
        <fullName evidence="2">Uncharacterized protein</fullName>
    </submittedName>
</protein>
<dbReference type="EMBL" id="CP120630">
    <property type="protein sequence ID" value="WEW60496.1"/>
    <property type="molecule type" value="Genomic_DNA"/>
</dbReference>
<feature type="compositionally biased region" description="Basic and acidic residues" evidence="1">
    <location>
        <begin position="212"/>
        <end position="255"/>
    </location>
</feature>
<keyword evidence="3" id="KW-1185">Reference proteome</keyword>
<reference evidence="2" key="1">
    <citation type="submission" date="2023-03" db="EMBL/GenBank/DDBJ databases">
        <title>Emydomyces testavorans Genome Sequence.</title>
        <authorList>
            <person name="Hoyer L."/>
        </authorList>
    </citation>
    <scope>NUCLEOTIDE SEQUENCE</scope>
    <source>
        <strain evidence="2">16-2883</strain>
    </source>
</reference>
<feature type="compositionally biased region" description="Low complexity" evidence="1">
    <location>
        <begin position="24"/>
        <end position="39"/>
    </location>
</feature>
<feature type="compositionally biased region" description="Polar residues" evidence="1">
    <location>
        <begin position="52"/>
        <end position="64"/>
    </location>
</feature>
<dbReference type="AlphaFoldDB" id="A0AAF0DKJ9"/>